<keyword evidence="6 8" id="KW-1133">Transmembrane helix</keyword>
<accession>D1ADS9</accession>
<evidence type="ECO:0000256" key="8">
    <source>
        <dbReference type="SAM" id="Phobius"/>
    </source>
</evidence>
<dbReference type="HOGENOM" id="CLU_000960_28_0_11"/>
<dbReference type="PANTHER" id="PTHR42718">
    <property type="entry name" value="MAJOR FACILITATOR SUPERFAMILY MULTIDRUG TRANSPORTER MFSC"/>
    <property type="match status" value="1"/>
</dbReference>
<feature type="transmembrane region" description="Helical" evidence="8">
    <location>
        <begin position="476"/>
        <end position="493"/>
    </location>
</feature>
<evidence type="ECO:0000256" key="5">
    <source>
        <dbReference type="ARBA" id="ARBA00022692"/>
    </source>
</evidence>
<dbReference type="CDD" id="cd17503">
    <property type="entry name" value="MFS_LmrB_MDR_like"/>
    <property type="match status" value="1"/>
</dbReference>
<keyword evidence="7 8" id="KW-0472">Membrane</keyword>
<dbReference type="eggNOG" id="COG2814">
    <property type="taxonomic scope" value="Bacteria"/>
</dbReference>
<gene>
    <name evidence="10" type="ordered locus">Tcur_1972</name>
</gene>
<keyword evidence="11" id="KW-1185">Reference proteome</keyword>
<comment type="similarity">
    <text evidence="2">Belongs to the major facilitator superfamily. EmrB family.</text>
</comment>
<dbReference type="PRINTS" id="PR01036">
    <property type="entry name" value="TCRTETB"/>
</dbReference>
<sequence length="510" mass="53452">MKPSAPSEVAAPAGGPPGSDRLDRSVWVTAGVVVLGAIMSILDATVVNIAIPVLTEEFATTLAKIQWVITGYTLALATVIPVTGWACARYGTKRLYMTSLTLFVLGSALAGLAWSAESLIAFRVLQGLGGGMIMPAGMTILTQKAGPQRVGKVMSVVGIPMLLGPISGPILGGWLVDLDAWRWIFFINVPIGAIALLLSWRVLERDVPKPAERLDVPGLLFLSPGLASLIYGLATGSEKGSFTSATVIVTTAVGALLVIAFVVRALMAANPLIDLWLFKRRSMAAAALTMLLFSIAFFGAMLLLPLYFQIVRGETALNTGLLLIPQGIGSMLTMPIGGMLTDRIGPGRVVTVGLPIILAGAFGLTQVTADTSYVTLGVIFFVLGLGMGLTMMPTMSAAMQTLVHDEVPRASTAMNIIQQVAGSIGTAAISVILTNELKDRIPGSGGLGEAPSAAEVPPQVLAKLQTLMAESFAASFWWALALMTVALIPALFLPRRKPDGGRVPNAMPMH</sequence>
<evidence type="ECO:0000256" key="2">
    <source>
        <dbReference type="ARBA" id="ARBA00008537"/>
    </source>
</evidence>
<feature type="transmembrane region" description="Helical" evidence="8">
    <location>
        <begin position="349"/>
        <end position="367"/>
    </location>
</feature>
<dbReference type="PANTHER" id="PTHR42718:SF9">
    <property type="entry name" value="MAJOR FACILITATOR SUPERFAMILY MULTIDRUG TRANSPORTER MFSC"/>
    <property type="match status" value="1"/>
</dbReference>
<evidence type="ECO:0000256" key="3">
    <source>
        <dbReference type="ARBA" id="ARBA00022448"/>
    </source>
</evidence>
<dbReference type="Pfam" id="PF07690">
    <property type="entry name" value="MFS_1"/>
    <property type="match status" value="1"/>
</dbReference>
<dbReference type="NCBIfam" id="TIGR00711">
    <property type="entry name" value="efflux_EmrB"/>
    <property type="match status" value="1"/>
</dbReference>
<dbReference type="InterPro" id="IPR036259">
    <property type="entry name" value="MFS_trans_sf"/>
</dbReference>
<feature type="transmembrane region" description="Helical" evidence="8">
    <location>
        <begin position="65"/>
        <end position="88"/>
    </location>
</feature>
<dbReference type="GO" id="GO:0005886">
    <property type="term" value="C:plasma membrane"/>
    <property type="evidence" value="ECO:0007669"/>
    <property type="project" value="UniProtKB-SubCell"/>
</dbReference>
<dbReference type="RefSeq" id="WP_012852323.1">
    <property type="nucleotide sequence ID" value="NC_013510.1"/>
</dbReference>
<evidence type="ECO:0000256" key="4">
    <source>
        <dbReference type="ARBA" id="ARBA00022475"/>
    </source>
</evidence>
<dbReference type="Gene3D" id="1.20.1720.10">
    <property type="entry name" value="Multidrug resistance protein D"/>
    <property type="match status" value="1"/>
</dbReference>
<feature type="transmembrane region" description="Helical" evidence="8">
    <location>
        <begin position="373"/>
        <end position="392"/>
    </location>
</feature>
<evidence type="ECO:0000259" key="9">
    <source>
        <dbReference type="PROSITE" id="PS50850"/>
    </source>
</evidence>
<feature type="transmembrane region" description="Helical" evidence="8">
    <location>
        <begin position="26"/>
        <end position="53"/>
    </location>
</feature>
<keyword evidence="5 8" id="KW-0812">Transmembrane</keyword>
<dbReference type="InterPro" id="IPR004638">
    <property type="entry name" value="EmrB-like"/>
</dbReference>
<evidence type="ECO:0000256" key="1">
    <source>
        <dbReference type="ARBA" id="ARBA00004651"/>
    </source>
</evidence>
<feature type="transmembrane region" description="Helical" evidence="8">
    <location>
        <begin position="120"/>
        <end position="141"/>
    </location>
</feature>
<feature type="transmembrane region" description="Helical" evidence="8">
    <location>
        <begin position="284"/>
        <end position="308"/>
    </location>
</feature>
<evidence type="ECO:0000256" key="7">
    <source>
        <dbReference type="ARBA" id="ARBA00023136"/>
    </source>
</evidence>
<evidence type="ECO:0000256" key="6">
    <source>
        <dbReference type="ARBA" id="ARBA00022989"/>
    </source>
</evidence>
<comment type="subcellular location">
    <subcellularLocation>
        <location evidence="1">Cell membrane</location>
        <topology evidence="1">Multi-pass membrane protein</topology>
    </subcellularLocation>
</comment>
<organism evidence="10 11">
    <name type="scientific">Thermomonospora curvata (strain ATCC 19995 / DSM 43183 / JCM 3096 / KCTC 9072 / NBRC 15933 / NCIMB 10081 / Henssen B9)</name>
    <dbReference type="NCBI Taxonomy" id="471852"/>
    <lineage>
        <taxon>Bacteria</taxon>
        <taxon>Bacillati</taxon>
        <taxon>Actinomycetota</taxon>
        <taxon>Actinomycetes</taxon>
        <taxon>Streptosporangiales</taxon>
        <taxon>Thermomonosporaceae</taxon>
        <taxon>Thermomonospora</taxon>
    </lineage>
</organism>
<dbReference type="InterPro" id="IPR020846">
    <property type="entry name" value="MFS_dom"/>
</dbReference>
<dbReference type="SUPFAM" id="SSF103473">
    <property type="entry name" value="MFS general substrate transporter"/>
    <property type="match status" value="1"/>
</dbReference>
<dbReference type="PROSITE" id="PS50850">
    <property type="entry name" value="MFS"/>
    <property type="match status" value="1"/>
</dbReference>
<protein>
    <submittedName>
        <fullName evidence="10">Drug resistance transporter, EmrB/QacA subfamily</fullName>
    </submittedName>
</protein>
<dbReference type="AlphaFoldDB" id="D1ADS9"/>
<feature type="transmembrane region" description="Helical" evidence="8">
    <location>
        <begin position="95"/>
        <end position="114"/>
    </location>
</feature>
<dbReference type="STRING" id="471852.Tcur_1972"/>
<dbReference type="Gene3D" id="1.20.1250.20">
    <property type="entry name" value="MFS general substrate transporter like domains"/>
    <property type="match status" value="1"/>
</dbReference>
<dbReference type="EMBL" id="CP001738">
    <property type="protein sequence ID" value="ACY97539.1"/>
    <property type="molecule type" value="Genomic_DNA"/>
</dbReference>
<feature type="transmembrane region" description="Helical" evidence="8">
    <location>
        <begin position="240"/>
        <end position="263"/>
    </location>
</feature>
<proteinExistence type="inferred from homology"/>
<dbReference type="KEGG" id="tcu:Tcur_1972"/>
<feature type="domain" description="Major facilitator superfamily (MFS) profile" evidence="9">
    <location>
        <begin position="29"/>
        <end position="498"/>
    </location>
</feature>
<reference evidence="10 11" key="1">
    <citation type="journal article" date="2011" name="Stand. Genomic Sci.">
        <title>Complete genome sequence of Thermomonospora curvata type strain (B9).</title>
        <authorList>
            <person name="Chertkov O."/>
            <person name="Sikorski J."/>
            <person name="Nolan M."/>
            <person name="Lapidus A."/>
            <person name="Lucas S."/>
            <person name="Del Rio T.G."/>
            <person name="Tice H."/>
            <person name="Cheng J.F."/>
            <person name="Goodwin L."/>
            <person name="Pitluck S."/>
            <person name="Liolios K."/>
            <person name="Ivanova N."/>
            <person name="Mavromatis K."/>
            <person name="Mikhailova N."/>
            <person name="Ovchinnikova G."/>
            <person name="Pati A."/>
            <person name="Chen A."/>
            <person name="Palaniappan K."/>
            <person name="Djao O.D."/>
            <person name="Land M."/>
            <person name="Hauser L."/>
            <person name="Chang Y.J."/>
            <person name="Jeffries C.D."/>
            <person name="Brettin T."/>
            <person name="Han C."/>
            <person name="Detter J.C."/>
            <person name="Rohde M."/>
            <person name="Goker M."/>
            <person name="Woyke T."/>
            <person name="Bristow J."/>
            <person name="Eisen J.A."/>
            <person name="Markowitz V."/>
            <person name="Hugenholtz P."/>
            <person name="Klenk H.P."/>
            <person name="Kyrpides N.C."/>
        </authorList>
    </citation>
    <scope>NUCLEOTIDE SEQUENCE [LARGE SCALE GENOMIC DNA]</scope>
    <source>
        <strain evidence="11">ATCC 19995 / DSM 43183 / JCM 3096 / KCTC 9072 / NBRC 15933 / NCIMB 10081 / Henssen B9</strain>
    </source>
</reference>
<feature type="transmembrane region" description="Helical" evidence="8">
    <location>
        <begin position="153"/>
        <end position="175"/>
    </location>
</feature>
<keyword evidence="3" id="KW-0813">Transport</keyword>
<evidence type="ECO:0000313" key="10">
    <source>
        <dbReference type="EMBL" id="ACY97539.1"/>
    </source>
</evidence>
<evidence type="ECO:0000313" key="11">
    <source>
        <dbReference type="Proteomes" id="UP000001918"/>
    </source>
</evidence>
<name>D1ADS9_THECD</name>
<feature type="transmembrane region" description="Helical" evidence="8">
    <location>
        <begin position="214"/>
        <end position="234"/>
    </location>
</feature>
<feature type="transmembrane region" description="Helical" evidence="8">
    <location>
        <begin position="181"/>
        <end position="202"/>
    </location>
</feature>
<keyword evidence="4" id="KW-1003">Cell membrane</keyword>
<dbReference type="Proteomes" id="UP000001918">
    <property type="component" value="Chromosome"/>
</dbReference>
<dbReference type="GO" id="GO:0022857">
    <property type="term" value="F:transmembrane transporter activity"/>
    <property type="evidence" value="ECO:0007669"/>
    <property type="project" value="InterPro"/>
</dbReference>
<dbReference type="InterPro" id="IPR011701">
    <property type="entry name" value="MFS"/>
</dbReference>